<dbReference type="InterPro" id="IPR013381">
    <property type="entry name" value="CRISPR-assoc_prot_Cse1"/>
</dbReference>
<dbReference type="CDD" id="cd09729">
    <property type="entry name" value="Cse1_I-E"/>
    <property type="match status" value="1"/>
</dbReference>
<gene>
    <name evidence="2" type="ORF">VITFI_CDS0399</name>
</gene>
<sequence>MNLLEEAWLPVRLHNGERRWIAPHALARPDVAAFDAPRADFNGALAQFGIALLQTVAPPSSKAAWKARWQTPPDEATLQSWLVPWADRFVLDGHGPRFMQDLTVHQIRDTKVVAIGNLLLEAPGENTQDNNADHFIKRGTVEAMCPHCAALALFTLQVNAPSGGAGHRTGLRGGGPLTTLLVAPSTPEAPRSLWHQLWLNVLPSSTFESATNCDAALDEPHHRMPWLASLDVTQSTTGETAPQQTHPLQVYWAMPRRIRLHLEALASGTCDVCHRAELPQVRHYVTRNYGMNYKGAWRHPLSPYYTAKDEKLPMHPQPGGLGYRHWLGLVLGMSDEKRQIEAATVVGEFMLHAARGQLAASPGSSADHPQLWAFGFDMDNMKARCWYEAHLPLYDLEGCSPEAQTLLRNEVKRWLTGAELAASYLRGAVKDAWFSAEARGDFSHVDAAFWHATEAAFYGLLRPTVAHLRSDTPLDGQAMATRWLAQLQREVFRLFEEDFVGAGAIERQNPRRVTEALVQLRKNLYGPKLRAALELPALEKTVKKTPKTSSSVMSSLACRPLTPALSPKGRGRNDFKAPLPSGERGWGEGNASPNTPTSAT</sequence>
<evidence type="ECO:0008006" key="4">
    <source>
        <dbReference type="Google" id="ProtNLM"/>
    </source>
</evidence>
<accession>A0A221KAY5</accession>
<dbReference type="NCBIfam" id="TIGR02547">
    <property type="entry name" value="casA_cse1"/>
    <property type="match status" value="1"/>
</dbReference>
<organism evidence="2 3">
    <name type="scientific">Vitreoscilla filiformis</name>
    <dbReference type="NCBI Taxonomy" id="63"/>
    <lineage>
        <taxon>Bacteria</taxon>
        <taxon>Pseudomonadati</taxon>
        <taxon>Pseudomonadota</taxon>
        <taxon>Betaproteobacteria</taxon>
        <taxon>Neisseriales</taxon>
        <taxon>Neisseriaceae</taxon>
        <taxon>Vitreoscilla</taxon>
    </lineage>
</organism>
<evidence type="ECO:0000313" key="3">
    <source>
        <dbReference type="Proteomes" id="UP000199729"/>
    </source>
</evidence>
<dbReference type="Proteomes" id="UP000199729">
    <property type="component" value="Chromosome"/>
</dbReference>
<dbReference type="AlphaFoldDB" id="A0A221KAY5"/>
<keyword evidence="3" id="KW-1185">Reference proteome</keyword>
<feature type="compositionally biased region" description="Polar residues" evidence="1">
    <location>
        <begin position="591"/>
        <end position="600"/>
    </location>
</feature>
<dbReference type="OrthoDB" id="5392377at2"/>
<evidence type="ECO:0000313" key="2">
    <source>
        <dbReference type="EMBL" id="ASM76178.1"/>
    </source>
</evidence>
<proteinExistence type="predicted"/>
<protein>
    <recommendedName>
        <fullName evidence="4">Type I-E CRISPR-associated protein Cse1/CasA</fullName>
    </recommendedName>
</protein>
<reference evidence="2 3" key="1">
    <citation type="submission" date="2017-07" db="EMBL/GenBank/DDBJ databases">
        <title>Complete Genome Sequence of the cosmetic ferment Vitreoscilla filiformis (ATCC15551).</title>
        <authorList>
            <person name="Contreras S."/>
            <person name="Sagory-Zalkind P."/>
            <person name="Blanquart H."/>
            <person name="Iltis A."/>
            <person name="Morand S.C."/>
        </authorList>
    </citation>
    <scope>NUCLEOTIDE SEQUENCE [LARGE SCALE GENOMIC DNA]</scope>
    <source>
        <strain evidence="2 3">ATCC 15551</strain>
    </source>
</reference>
<dbReference type="RefSeq" id="WP_157725523.1">
    <property type="nucleotide sequence ID" value="NZ_CP022423.1"/>
</dbReference>
<dbReference type="Pfam" id="PF09481">
    <property type="entry name" value="CRISPR_Cse1"/>
    <property type="match status" value="1"/>
</dbReference>
<evidence type="ECO:0000256" key="1">
    <source>
        <dbReference type="SAM" id="MobiDB-lite"/>
    </source>
</evidence>
<feature type="region of interest" description="Disordered" evidence="1">
    <location>
        <begin position="542"/>
        <end position="600"/>
    </location>
</feature>
<dbReference type="EMBL" id="CP022423">
    <property type="protein sequence ID" value="ASM76178.1"/>
    <property type="molecule type" value="Genomic_DNA"/>
</dbReference>
<dbReference type="KEGG" id="vff:VITFI_CDS0399"/>
<name>A0A221KAY5_VITFI</name>